<protein>
    <submittedName>
        <fullName evidence="1">Carbon-nitrogen hydrolase family protein</fullName>
    </submittedName>
</protein>
<evidence type="ECO:0000313" key="2">
    <source>
        <dbReference type="Proteomes" id="UP001061991"/>
    </source>
</evidence>
<organism evidence="1 2">
    <name type="scientific">Phyllobacterium zundukense</name>
    <dbReference type="NCBI Taxonomy" id="1867719"/>
    <lineage>
        <taxon>Bacteria</taxon>
        <taxon>Pseudomonadati</taxon>
        <taxon>Pseudomonadota</taxon>
        <taxon>Alphaproteobacteria</taxon>
        <taxon>Hyphomicrobiales</taxon>
        <taxon>Phyllobacteriaceae</taxon>
        <taxon>Phyllobacterium</taxon>
    </lineage>
</organism>
<name>A0ACD4CVB9_9HYPH</name>
<sequence length="292" mass="31832">MGHIDFKAAAVHVAPVYLDPEASAEKACSVIAEAAGNGASLVVFSESFLPGFPVWAALYPPIQSHEHFKRFLNASVYVDGPEIERVRKAASDNGVFVSIGFSERNPASVAGLWNSNVLISDTGEILIHHRKLVEQVHISSDPPIWPTRVPTESDNYDNRAANRIRASAHCFEAKCFGIVVAGRLDESARRSIALDDPTIAAIIDASPRASSFFLGPTGAPIGDEMIDEGIGYAYVDLDECVEPKRFHDVVAGYNRFDIFDVAVNRTRRQPIKFWEGSAEEAPRASDSPVLPK</sequence>
<keyword evidence="1" id="KW-0614">Plasmid</keyword>
<accession>A0ACD4CVB9</accession>
<dbReference type="EMBL" id="CP104970">
    <property type="protein sequence ID" value="UXN57437.1"/>
    <property type="molecule type" value="Genomic_DNA"/>
</dbReference>
<keyword evidence="2" id="KW-1185">Reference proteome</keyword>
<keyword evidence="1" id="KW-0378">Hydrolase</keyword>
<reference evidence="1" key="1">
    <citation type="submission" date="2022-09" db="EMBL/GenBank/DDBJ databases">
        <title>Interaction between co-microsymbionts with complementary sets of symbiotic genes in legume-rhizobium systems.</title>
        <authorList>
            <person name="Safronova V."/>
            <person name="Sazanova A."/>
            <person name="Afonin A."/>
            <person name="Chirak E."/>
        </authorList>
    </citation>
    <scope>NUCLEOTIDE SEQUENCE</scope>
    <source>
        <strain evidence="1">A18/3m</strain>
    </source>
</reference>
<evidence type="ECO:0000313" key="1">
    <source>
        <dbReference type="EMBL" id="UXN57437.1"/>
    </source>
</evidence>
<gene>
    <name evidence="1" type="ORF">N8E88_03595</name>
</gene>
<geneLocation type="plasmid" evidence="1 2">
    <name>p_unnamed3</name>
</geneLocation>
<dbReference type="Proteomes" id="UP001061991">
    <property type="component" value="Plasmid p_unnamed3"/>
</dbReference>
<proteinExistence type="predicted"/>